<reference evidence="2 3" key="1">
    <citation type="submission" date="2021-06" db="EMBL/GenBank/DDBJ databases">
        <authorList>
            <person name="Palmer J.M."/>
        </authorList>
    </citation>
    <scope>NUCLEOTIDE SEQUENCE [LARGE SCALE GENOMIC DNA]</scope>
    <source>
        <strain evidence="2 3">XR_2019</strain>
        <tissue evidence="2">Muscle</tissue>
    </source>
</reference>
<organism evidence="2 3">
    <name type="scientific">Xenotaenia resolanae</name>
    <dbReference type="NCBI Taxonomy" id="208358"/>
    <lineage>
        <taxon>Eukaryota</taxon>
        <taxon>Metazoa</taxon>
        <taxon>Chordata</taxon>
        <taxon>Craniata</taxon>
        <taxon>Vertebrata</taxon>
        <taxon>Euteleostomi</taxon>
        <taxon>Actinopterygii</taxon>
        <taxon>Neopterygii</taxon>
        <taxon>Teleostei</taxon>
        <taxon>Neoteleostei</taxon>
        <taxon>Acanthomorphata</taxon>
        <taxon>Ovalentaria</taxon>
        <taxon>Atherinomorphae</taxon>
        <taxon>Cyprinodontiformes</taxon>
        <taxon>Goodeidae</taxon>
        <taxon>Xenotaenia</taxon>
    </lineage>
</organism>
<feature type="region of interest" description="Disordered" evidence="1">
    <location>
        <begin position="1"/>
        <end position="74"/>
    </location>
</feature>
<proteinExistence type="predicted"/>
<gene>
    <name evidence="2" type="ORF">XENORESO_002511</name>
</gene>
<protein>
    <submittedName>
        <fullName evidence="2">Uncharacterized protein</fullName>
    </submittedName>
</protein>
<sequence>MKKKEEESTPLQRSASVRMASKKFETKTDQNEDEDKGSFQRNSRHRISSRSIKEKMEQLAQAAQKSEVSRSPDVTQRTLFLLEEVSRKRGLFEKDQTAQSPTSPG</sequence>
<comment type="caution">
    <text evidence="2">The sequence shown here is derived from an EMBL/GenBank/DDBJ whole genome shotgun (WGS) entry which is preliminary data.</text>
</comment>
<dbReference type="EMBL" id="JAHRIM010041473">
    <property type="protein sequence ID" value="MEQ2267161.1"/>
    <property type="molecule type" value="Genomic_DNA"/>
</dbReference>
<accession>A0ABV0WC83</accession>
<dbReference type="Proteomes" id="UP001444071">
    <property type="component" value="Unassembled WGS sequence"/>
</dbReference>
<name>A0ABV0WC83_9TELE</name>
<evidence type="ECO:0000313" key="2">
    <source>
        <dbReference type="EMBL" id="MEQ2267161.1"/>
    </source>
</evidence>
<dbReference type="InterPro" id="IPR017404">
    <property type="entry name" value="Ladinin_1"/>
</dbReference>
<evidence type="ECO:0000256" key="1">
    <source>
        <dbReference type="SAM" id="MobiDB-lite"/>
    </source>
</evidence>
<dbReference type="PANTHER" id="PTHR12392">
    <property type="entry name" value="LADININ 1"/>
    <property type="match status" value="1"/>
</dbReference>
<keyword evidence="3" id="KW-1185">Reference proteome</keyword>
<feature type="non-terminal residue" evidence="2">
    <location>
        <position position="105"/>
    </location>
</feature>
<dbReference type="PANTHER" id="PTHR12392:SF0">
    <property type="entry name" value="LADININ-1"/>
    <property type="match status" value="1"/>
</dbReference>
<evidence type="ECO:0000313" key="3">
    <source>
        <dbReference type="Proteomes" id="UP001444071"/>
    </source>
</evidence>